<evidence type="ECO:0000313" key="1">
    <source>
        <dbReference type="EMBL" id="SDX65153.1"/>
    </source>
</evidence>
<protein>
    <submittedName>
        <fullName evidence="1">Uncharacterized protein</fullName>
    </submittedName>
</protein>
<organism evidence="1 2">
    <name type="scientific">Litoreibacter albidus</name>
    <dbReference type="NCBI Taxonomy" id="670155"/>
    <lineage>
        <taxon>Bacteria</taxon>
        <taxon>Pseudomonadati</taxon>
        <taxon>Pseudomonadota</taxon>
        <taxon>Alphaproteobacteria</taxon>
        <taxon>Rhodobacterales</taxon>
        <taxon>Roseobacteraceae</taxon>
        <taxon>Litoreibacter</taxon>
    </lineage>
</organism>
<dbReference type="STRING" id="670155.SAMN04488001_0101"/>
<name>A0A1H3DFC9_9RHOB</name>
<reference evidence="2" key="1">
    <citation type="submission" date="2016-10" db="EMBL/GenBank/DDBJ databases">
        <authorList>
            <person name="Varghese N."/>
            <person name="Submissions S."/>
        </authorList>
    </citation>
    <scope>NUCLEOTIDE SEQUENCE [LARGE SCALE GENOMIC DNA]</scope>
    <source>
        <strain evidence="2">DSM 26922</strain>
    </source>
</reference>
<accession>A0A1H3DFC9</accession>
<dbReference type="EMBL" id="FNOI01000011">
    <property type="protein sequence ID" value="SDX65153.1"/>
    <property type="molecule type" value="Genomic_DNA"/>
</dbReference>
<proteinExistence type="predicted"/>
<gene>
    <name evidence="1" type="ORF">SAMN04488001_0101</name>
</gene>
<dbReference type="Proteomes" id="UP000199441">
    <property type="component" value="Unassembled WGS sequence"/>
</dbReference>
<evidence type="ECO:0000313" key="2">
    <source>
        <dbReference type="Proteomes" id="UP000199441"/>
    </source>
</evidence>
<sequence length="148" mass="16513">MRHMTPVVPYRITVSARGVSRTITRDTYDEQRALHRPWVKMGLSRVALHMMHDAAKVHLNGALLDLLTSREEYQIPSGLAPYVASIRAGTPAGAARRIVLRNYRHVSTKDGPYNSAKWIGHPRLRNAPEARATLPITALPQIHEAHSG</sequence>
<dbReference type="AlphaFoldDB" id="A0A1H3DFC9"/>
<keyword evidence="2" id="KW-1185">Reference proteome</keyword>